<evidence type="ECO:0000256" key="1">
    <source>
        <dbReference type="ARBA" id="ARBA00022614"/>
    </source>
</evidence>
<evidence type="ECO:0000256" key="2">
    <source>
        <dbReference type="ARBA" id="ARBA00022737"/>
    </source>
</evidence>
<dbReference type="AlphaFoldDB" id="A0A401SAE9"/>
<keyword evidence="1" id="KW-0433">Leucine-rich repeat</keyword>
<dbReference type="PANTHER" id="PTHR45752">
    <property type="entry name" value="LEUCINE-RICH REPEAT-CONTAINING"/>
    <property type="match status" value="1"/>
</dbReference>
<protein>
    <recommendedName>
        <fullName evidence="6">Leucine-rich repeat-containing protein 27</fullName>
    </recommendedName>
</protein>
<dbReference type="Gene3D" id="3.80.10.10">
    <property type="entry name" value="Ribonuclease Inhibitor"/>
    <property type="match status" value="1"/>
</dbReference>
<evidence type="ECO:0000256" key="3">
    <source>
        <dbReference type="SAM" id="MobiDB-lite"/>
    </source>
</evidence>
<proteinExistence type="predicted"/>
<name>A0A401SAE9_CHIPU</name>
<keyword evidence="2" id="KW-0677">Repeat</keyword>
<dbReference type="PANTHER" id="PTHR45752:SF153">
    <property type="entry name" value="LEUCINE-RICH REPEAT PROTEIN 1"/>
    <property type="match status" value="1"/>
</dbReference>
<feature type="compositionally biased region" description="Basic residues" evidence="3">
    <location>
        <begin position="378"/>
        <end position="387"/>
    </location>
</feature>
<dbReference type="STRING" id="137246.A0A401SAE9"/>
<reference evidence="4 5" key="1">
    <citation type="journal article" date="2018" name="Nat. Ecol. Evol.">
        <title>Shark genomes provide insights into elasmobranch evolution and the origin of vertebrates.</title>
        <authorList>
            <person name="Hara Y"/>
            <person name="Yamaguchi K"/>
            <person name="Onimaru K"/>
            <person name="Kadota M"/>
            <person name="Koyanagi M"/>
            <person name="Keeley SD"/>
            <person name="Tatsumi K"/>
            <person name="Tanaka K"/>
            <person name="Motone F"/>
            <person name="Kageyama Y"/>
            <person name="Nozu R"/>
            <person name="Adachi N"/>
            <person name="Nishimura O"/>
            <person name="Nakagawa R"/>
            <person name="Tanegashima C"/>
            <person name="Kiyatake I"/>
            <person name="Matsumoto R"/>
            <person name="Murakumo K"/>
            <person name="Nishida K"/>
            <person name="Terakita A"/>
            <person name="Kuratani S"/>
            <person name="Sato K"/>
            <person name="Hyodo S Kuraku.S."/>
        </authorList>
    </citation>
    <scope>NUCLEOTIDE SEQUENCE [LARGE SCALE GENOMIC DNA]</scope>
</reference>
<dbReference type="InterPro" id="IPR050715">
    <property type="entry name" value="LRR-SigEffector_domain"/>
</dbReference>
<dbReference type="InterPro" id="IPR032675">
    <property type="entry name" value="LRR_dom_sf"/>
</dbReference>
<dbReference type="Proteomes" id="UP000287033">
    <property type="component" value="Unassembled WGS sequence"/>
</dbReference>
<sequence length="429" mass="49878">MNTSLEQPVVRSGSGRIPETRHFCTPVTDYGEAASGELHDVWCSDKSLDLCRKDLTCLRFDMPRCIEHLYLEGNLLQELPGELFDHLPQLVWLDLRKNRLQKLPARIGTHRCLRTLLLETNPLIELPIELGNVLSLKALNLRNCPLQFPPLDIVHLGTKIILSFLRQHATQFISETQNQETDPIHPIKMVKQTLKIIKIKDSLGNCFEKQSEKKLQKAMEPLMSVRGHMFCCKSPPKPVLCSKMNIIRNNVSQRSDRKQVFEVKANVKGPNDTLHQRKKVTGKMFPVLSKLLEDQNCPEKIQRKKKELKKPNIKCEKKDFEQLPLVNIQQKNEDKLKSGMEVNIQKRSDEEKVKEPKICKTKDVELKLQHRIQQYQQLRKKRRRPRKSVSPEDANTEIENLRKSLSRLKMERQSPMEYRLCAFIGEYSS</sequence>
<evidence type="ECO:0000313" key="5">
    <source>
        <dbReference type="Proteomes" id="UP000287033"/>
    </source>
</evidence>
<dbReference type="SMART" id="SM00369">
    <property type="entry name" value="LRR_TYP"/>
    <property type="match status" value="2"/>
</dbReference>
<dbReference type="InterPro" id="IPR003591">
    <property type="entry name" value="Leu-rich_rpt_typical-subtyp"/>
</dbReference>
<accession>A0A401SAE9</accession>
<gene>
    <name evidence="4" type="ORF">chiPu_0005764</name>
</gene>
<feature type="region of interest" description="Disordered" evidence="3">
    <location>
        <begin position="375"/>
        <end position="396"/>
    </location>
</feature>
<evidence type="ECO:0000313" key="4">
    <source>
        <dbReference type="EMBL" id="GCC27340.1"/>
    </source>
</evidence>
<dbReference type="SUPFAM" id="SSF52058">
    <property type="entry name" value="L domain-like"/>
    <property type="match status" value="1"/>
</dbReference>
<comment type="caution">
    <text evidence="4">The sequence shown here is derived from an EMBL/GenBank/DDBJ whole genome shotgun (WGS) entry which is preliminary data.</text>
</comment>
<dbReference type="EMBL" id="BEZZ01000161">
    <property type="protein sequence ID" value="GCC27340.1"/>
    <property type="molecule type" value="Genomic_DNA"/>
</dbReference>
<organism evidence="4 5">
    <name type="scientific">Chiloscyllium punctatum</name>
    <name type="common">Brownbanded bambooshark</name>
    <name type="synonym">Hemiscyllium punctatum</name>
    <dbReference type="NCBI Taxonomy" id="137246"/>
    <lineage>
        <taxon>Eukaryota</taxon>
        <taxon>Metazoa</taxon>
        <taxon>Chordata</taxon>
        <taxon>Craniata</taxon>
        <taxon>Vertebrata</taxon>
        <taxon>Chondrichthyes</taxon>
        <taxon>Elasmobranchii</taxon>
        <taxon>Galeomorphii</taxon>
        <taxon>Galeoidea</taxon>
        <taxon>Orectolobiformes</taxon>
        <taxon>Hemiscylliidae</taxon>
        <taxon>Chiloscyllium</taxon>
    </lineage>
</organism>
<dbReference type="Pfam" id="PF13855">
    <property type="entry name" value="LRR_8"/>
    <property type="match status" value="1"/>
</dbReference>
<dbReference type="OrthoDB" id="2021138at2759"/>
<dbReference type="InterPro" id="IPR001611">
    <property type="entry name" value="Leu-rich_rpt"/>
</dbReference>
<dbReference type="OMA" id="EYRLCAF"/>
<evidence type="ECO:0008006" key="6">
    <source>
        <dbReference type="Google" id="ProtNLM"/>
    </source>
</evidence>
<keyword evidence="5" id="KW-1185">Reference proteome</keyword>